<reference evidence="11" key="1">
    <citation type="submission" date="2020-08" db="EMBL/GenBank/DDBJ databases">
        <title>Genetic structure, function and evolution of capsule biosynthesis loci in Vibrio parahaemolyticus.</title>
        <authorList>
            <person name="Li L."/>
            <person name="Bian S."/>
        </authorList>
    </citation>
    <scope>NUCLEOTIDE SEQUENCE</scope>
    <source>
        <strain evidence="11">VP364</strain>
    </source>
</reference>
<comment type="subcellular location">
    <subcellularLocation>
        <location evidence="1 9">Cell inner membrane</location>
        <topology evidence="1 9">Multi-pass membrane protein</topology>
    </subcellularLocation>
</comment>
<dbReference type="AlphaFoldDB" id="A0A7M1W0K2"/>
<dbReference type="PRINTS" id="PR00164">
    <property type="entry name" value="ABC2TRNSPORT"/>
</dbReference>
<feature type="transmembrane region" description="Helical" evidence="9">
    <location>
        <begin position="33"/>
        <end position="52"/>
    </location>
</feature>
<dbReference type="GO" id="GO:0140359">
    <property type="term" value="F:ABC-type transporter activity"/>
    <property type="evidence" value="ECO:0007669"/>
    <property type="project" value="InterPro"/>
</dbReference>
<evidence type="ECO:0000259" key="10">
    <source>
        <dbReference type="PROSITE" id="PS51012"/>
    </source>
</evidence>
<evidence type="ECO:0000256" key="7">
    <source>
        <dbReference type="ARBA" id="ARBA00022989"/>
    </source>
</evidence>
<dbReference type="InterPro" id="IPR000412">
    <property type="entry name" value="ABC_2_transport"/>
</dbReference>
<organism evidence="11">
    <name type="scientific">Vibrio parahaemolyticus</name>
    <dbReference type="NCBI Taxonomy" id="670"/>
    <lineage>
        <taxon>Bacteria</taxon>
        <taxon>Pseudomonadati</taxon>
        <taxon>Pseudomonadota</taxon>
        <taxon>Gammaproteobacteria</taxon>
        <taxon>Vibrionales</taxon>
        <taxon>Vibrionaceae</taxon>
        <taxon>Vibrio</taxon>
    </lineage>
</organism>
<dbReference type="EMBL" id="MT898162">
    <property type="protein sequence ID" value="QOS20517.1"/>
    <property type="molecule type" value="Genomic_DNA"/>
</dbReference>
<keyword evidence="6 9" id="KW-0812">Transmembrane</keyword>
<dbReference type="InterPro" id="IPR013525">
    <property type="entry name" value="ABC2_TM"/>
</dbReference>
<evidence type="ECO:0000256" key="4">
    <source>
        <dbReference type="ARBA" id="ARBA00022475"/>
    </source>
</evidence>
<dbReference type="RefSeq" id="WP_102600822.1">
    <property type="nucleotide sequence ID" value="NZ_JAESOV010000011.1"/>
</dbReference>
<protein>
    <recommendedName>
        <fullName evidence="9">Transport permease protein</fullName>
    </recommendedName>
</protein>
<gene>
    <name evidence="11" type="primary">kpsM</name>
    <name evidence="11" type="ORF">VP364_00028</name>
</gene>
<keyword evidence="5" id="KW-0997">Cell inner membrane</keyword>
<dbReference type="PANTHER" id="PTHR30413:SF8">
    <property type="entry name" value="TRANSPORT PERMEASE PROTEIN"/>
    <property type="match status" value="1"/>
</dbReference>
<evidence type="ECO:0000256" key="1">
    <source>
        <dbReference type="ARBA" id="ARBA00004429"/>
    </source>
</evidence>
<keyword evidence="8 9" id="KW-0472">Membrane</keyword>
<keyword evidence="4 9" id="KW-1003">Cell membrane</keyword>
<evidence type="ECO:0000256" key="2">
    <source>
        <dbReference type="ARBA" id="ARBA00007783"/>
    </source>
</evidence>
<dbReference type="PANTHER" id="PTHR30413">
    <property type="entry name" value="INNER MEMBRANE TRANSPORT PERMEASE"/>
    <property type="match status" value="1"/>
</dbReference>
<evidence type="ECO:0000256" key="8">
    <source>
        <dbReference type="ARBA" id="ARBA00023136"/>
    </source>
</evidence>
<dbReference type="GO" id="GO:0015920">
    <property type="term" value="P:lipopolysaccharide transport"/>
    <property type="evidence" value="ECO:0007669"/>
    <property type="project" value="TreeGrafter"/>
</dbReference>
<comment type="similarity">
    <text evidence="2 9">Belongs to the ABC-2 integral membrane protein family.</text>
</comment>
<dbReference type="PROSITE" id="PS51012">
    <property type="entry name" value="ABC_TM2"/>
    <property type="match status" value="1"/>
</dbReference>
<sequence length="261" mass="29728">MAKVLKRSRIQIWGDVIFALFIREIKSGFSDKFGLSWAILNPVSFIFVLSFIRGSMDGGETHTMPTFVFMAYGMIIIQMFLSMWGSSSNAIKRNKSLFAFRQVQPISAFLAAGLFESLVKLTVYLTILAIMYFLRMDIQIANPLELLFCFTQISIIALSLGMLFGLAEQFVRELAKVKSLIQRPLFFISGVFFSLQDVPKDFWPYLNWNPVLHAIELSREAVYPTYGAVGVSNFYLGMSTLFLLSLALFSYQAFWKQAISR</sequence>
<name>A0A7M1W0K2_VIBPH</name>
<keyword evidence="7 9" id="KW-1133">Transmembrane helix</keyword>
<feature type="transmembrane region" description="Helical" evidence="9">
    <location>
        <begin position="64"/>
        <end position="85"/>
    </location>
</feature>
<proteinExistence type="inferred from homology"/>
<accession>A0A7M1W0K2</accession>
<evidence type="ECO:0000256" key="3">
    <source>
        <dbReference type="ARBA" id="ARBA00022448"/>
    </source>
</evidence>
<keyword evidence="3 9" id="KW-0813">Transport</keyword>
<dbReference type="Pfam" id="PF01061">
    <property type="entry name" value="ABC2_membrane"/>
    <property type="match status" value="1"/>
</dbReference>
<evidence type="ECO:0000256" key="6">
    <source>
        <dbReference type="ARBA" id="ARBA00022692"/>
    </source>
</evidence>
<feature type="transmembrane region" description="Helical" evidence="9">
    <location>
        <begin position="106"/>
        <end position="134"/>
    </location>
</feature>
<feature type="transmembrane region" description="Helical" evidence="9">
    <location>
        <begin position="179"/>
        <end position="196"/>
    </location>
</feature>
<dbReference type="GO" id="GO:0043190">
    <property type="term" value="C:ATP-binding cassette (ABC) transporter complex"/>
    <property type="evidence" value="ECO:0007669"/>
    <property type="project" value="InterPro"/>
</dbReference>
<evidence type="ECO:0000256" key="9">
    <source>
        <dbReference type="RuleBase" id="RU361157"/>
    </source>
</evidence>
<feature type="transmembrane region" description="Helical" evidence="9">
    <location>
        <begin position="234"/>
        <end position="255"/>
    </location>
</feature>
<evidence type="ECO:0000256" key="5">
    <source>
        <dbReference type="ARBA" id="ARBA00022519"/>
    </source>
</evidence>
<feature type="domain" description="ABC transmembrane type-2" evidence="10">
    <location>
        <begin position="33"/>
        <end position="254"/>
    </location>
</feature>
<dbReference type="InterPro" id="IPR047817">
    <property type="entry name" value="ABC2_TM_bact-type"/>
</dbReference>
<evidence type="ECO:0000313" key="11">
    <source>
        <dbReference type="EMBL" id="QOS20517.1"/>
    </source>
</evidence>
<dbReference type="PIRSF" id="PIRSF006648">
    <property type="entry name" value="DrrB"/>
    <property type="match status" value="1"/>
</dbReference>
<feature type="transmembrane region" description="Helical" evidence="9">
    <location>
        <begin position="146"/>
        <end position="167"/>
    </location>
</feature>